<evidence type="ECO:0000256" key="14">
    <source>
        <dbReference type="ARBA" id="ARBA00022909"/>
    </source>
</evidence>
<reference evidence="25 26" key="1">
    <citation type="submission" date="2018-03" db="EMBL/GenBank/DDBJ databases">
        <title>Genomic Encyclopedia of Type Strains, Phase III (KMG-III): the genomes of soil and plant-associated and newly described type strains.</title>
        <authorList>
            <person name="Whitman W."/>
        </authorList>
    </citation>
    <scope>NUCLEOTIDE SEQUENCE [LARGE SCALE GENOMIC DNA]</scope>
    <source>
        <strain evidence="25 26">CGMCC 1.9313</strain>
    </source>
</reference>
<evidence type="ECO:0000256" key="20">
    <source>
        <dbReference type="ARBA" id="ARBA00049035"/>
    </source>
</evidence>
<dbReference type="PANTHER" id="PTHR11136">
    <property type="entry name" value="FOLYLPOLYGLUTAMATE SYNTHASE-RELATED"/>
    <property type="match status" value="1"/>
</dbReference>
<dbReference type="EC" id="6.3.2.12" evidence="6"/>
<comment type="catalytic activity">
    <reaction evidence="21">
        <text>7,8-dihydropteroate + L-glutamate + ATP = 7,8-dihydrofolate + ADP + phosphate + H(+)</text>
        <dbReference type="Rhea" id="RHEA:23584"/>
        <dbReference type="ChEBI" id="CHEBI:15378"/>
        <dbReference type="ChEBI" id="CHEBI:17839"/>
        <dbReference type="ChEBI" id="CHEBI:29985"/>
        <dbReference type="ChEBI" id="CHEBI:30616"/>
        <dbReference type="ChEBI" id="CHEBI:43474"/>
        <dbReference type="ChEBI" id="CHEBI:57451"/>
        <dbReference type="ChEBI" id="CHEBI:456216"/>
        <dbReference type="EC" id="6.3.2.12"/>
    </reaction>
</comment>
<dbReference type="InterPro" id="IPR036565">
    <property type="entry name" value="Mur-like_cat_sf"/>
</dbReference>
<dbReference type="GO" id="GO:0005737">
    <property type="term" value="C:cytoplasm"/>
    <property type="evidence" value="ECO:0007669"/>
    <property type="project" value="TreeGrafter"/>
</dbReference>
<evidence type="ECO:0000256" key="19">
    <source>
        <dbReference type="ARBA" id="ARBA00047808"/>
    </source>
</evidence>
<evidence type="ECO:0000256" key="9">
    <source>
        <dbReference type="ARBA" id="ARBA00022598"/>
    </source>
</evidence>
<dbReference type="OrthoDB" id="9809356at2"/>
<comment type="catalytic activity">
    <reaction evidence="19">
        <text>10-formyltetrahydrofolyl-(gamma-L-Glu)(n) + L-glutamate + ATP = 10-formyltetrahydrofolyl-(gamma-L-Glu)(n+1) + ADP + phosphate + H(+)</text>
        <dbReference type="Rhea" id="RHEA:51904"/>
        <dbReference type="Rhea" id="RHEA-COMP:13088"/>
        <dbReference type="Rhea" id="RHEA-COMP:14300"/>
        <dbReference type="ChEBI" id="CHEBI:15378"/>
        <dbReference type="ChEBI" id="CHEBI:29985"/>
        <dbReference type="ChEBI" id="CHEBI:30616"/>
        <dbReference type="ChEBI" id="CHEBI:43474"/>
        <dbReference type="ChEBI" id="CHEBI:134413"/>
        <dbReference type="ChEBI" id="CHEBI:456216"/>
        <dbReference type="EC" id="6.3.2.17"/>
    </reaction>
</comment>
<evidence type="ECO:0000256" key="21">
    <source>
        <dbReference type="ARBA" id="ARBA00049161"/>
    </source>
</evidence>
<keyword evidence="14" id="KW-0289">Folate biosynthesis</keyword>
<dbReference type="InterPro" id="IPR001645">
    <property type="entry name" value="Folylpolyglutamate_synth"/>
</dbReference>
<dbReference type="SUPFAM" id="SSF53244">
    <property type="entry name" value="MurD-like peptide ligases, peptide-binding domain"/>
    <property type="match status" value="1"/>
</dbReference>
<evidence type="ECO:0000256" key="15">
    <source>
        <dbReference type="ARBA" id="ARBA00030048"/>
    </source>
</evidence>
<dbReference type="GO" id="GO:0004326">
    <property type="term" value="F:tetrahydrofolylpolyglutamate synthase activity"/>
    <property type="evidence" value="ECO:0007669"/>
    <property type="project" value="UniProtKB-EC"/>
</dbReference>
<keyword evidence="12 22" id="KW-0067">ATP-binding</keyword>
<name>A0A2T0U317_9SPHI</name>
<dbReference type="InterPro" id="IPR018109">
    <property type="entry name" value="Folylpolyglutamate_synth_CS"/>
</dbReference>
<evidence type="ECO:0000256" key="7">
    <source>
        <dbReference type="ARBA" id="ARBA00013025"/>
    </source>
</evidence>
<evidence type="ECO:0000256" key="18">
    <source>
        <dbReference type="ARBA" id="ARBA00047493"/>
    </source>
</evidence>
<evidence type="ECO:0000256" key="10">
    <source>
        <dbReference type="ARBA" id="ARBA00022723"/>
    </source>
</evidence>
<dbReference type="SUPFAM" id="SSF53623">
    <property type="entry name" value="MurD-like peptide ligases, catalytic domain"/>
    <property type="match status" value="1"/>
</dbReference>
<dbReference type="InterPro" id="IPR036615">
    <property type="entry name" value="Mur_ligase_C_dom_sf"/>
</dbReference>
<keyword evidence="26" id="KW-1185">Reference proteome</keyword>
<evidence type="ECO:0000256" key="16">
    <source>
        <dbReference type="ARBA" id="ARBA00030592"/>
    </source>
</evidence>
<evidence type="ECO:0000256" key="6">
    <source>
        <dbReference type="ARBA" id="ARBA00013023"/>
    </source>
</evidence>
<comment type="pathway">
    <text evidence="4">Cofactor biosynthesis; tetrahydrofolylpolyglutamate biosynthesis.</text>
</comment>
<keyword evidence="11 22" id="KW-0547">Nucleotide-binding</keyword>
<evidence type="ECO:0000256" key="8">
    <source>
        <dbReference type="ARBA" id="ARBA00019357"/>
    </source>
</evidence>
<evidence type="ECO:0000256" key="17">
    <source>
        <dbReference type="ARBA" id="ARBA00032510"/>
    </source>
</evidence>
<evidence type="ECO:0000256" key="1">
    <source>
        <dbReference type="ARBA" id="ARBA00001946"/>
    </source>
</evidence>
<evidence type="ECO:0000256" key="22">
    <source>
        <dbReference type="PIRNR" id="PIRNR001563"/>
    </source>
</evidence>
<evidence type="ECO:0000313" key="25">
    <source>
        <dbReference type="EMBL" id="PRY52305.1"/>
    </source>
</evidence>
<dbReference type="GO" id="GO:0005524">
    <property type="term" value="F:ATP binding"/>
    <property type="evidence" value="ECO:0007669"/>
    <property type="project" value="UniProtKB-KW"/>
</dbReference>
<dbReference type="InterPro" id="IPR004101">
    <property type="entry name" value="Mur_ligase_C"/>
</dbReference>
<dbReference type="EC" id="6.3.2.17" evidence="7"/>
<dbReference type="PROSITE" id="PS01012">
    <property type="entry name" value="FOLYLPOLYGLU_SYNT_2"/>
    <property type="match status" value="1"/>
</dbReference>
<dbReference type="GO" id="GO:0046872">
    <property type="term" value="F:metal ion binding"/>
    <property type="evidence" value="ECO:0007669"/>
    <property type="project" value="UniProtKB-KW"/>
</dbReference>
<dbReference type="InterPro" id="IPR013221">
    <property type="entry name" value="Mur_ligase_cen"/>
</dbReference>
<sequence length="434" mass="48287">MDYFQTVEYLYSRLPMFSRQGASAIKKDLHNTILLCESLGNPHHKFKTIHVAGTNGKGSVSHMLAAVLQVAGYKTGLYTSPHLRDFRERIRINGEMIPKEMVVSFVQEQQELIEKIDPSFFEVTVGMAFDYFARENVDIAIIETGLGGRLDSTNIIRPILSVITNIGFDHVAILGDTLPQIAREKAGIIKAGIPVVIGEATGEVRQVFLEKAALEGSPIYFSAEEWDVDTQEEMNEELLHLQVTRVIDSGPTYEPKFKLSLDLTGFYQMKNIKTVLSAIGQIRELGFSINDQQLYSSLKKVTTLTGLMGRWQTIGYQPRTICDTGHNEDGVREVLSNLKRLHYETLHFVIGMVKDKDIQKVLNMLPAQAEYYFCAPDIERAKPAISLKEEASALGLHGEAYNSVAEALMAARESASPEDLILVGGSTFVVAEVI</sequence>
<feature type="domain" description="Mur ligase C-terminal" evidence="23">
    <location>
        <begin position="309"/>
        <end position="426"/>
    </location>
</feature>
<dbReference type="EMBL" id="PVTH01000006">
    <property type="protein sequence ID" value="PRY52305.1"/>
    <property type="molecule type" value="Genomic_DNA"/>
</dbReference>
<dbReference type="PIRSF" id="PIRSF001563">
    <property type="entry name" value="Folylpolyglu_synth"/>
    <property type="match status" value="1"/>
</dbReference>
<evidence type="ECO:0000256" key="11">
    <source>
        <dbReference type="ARBA" id="ARBA00022741"/>
    </source>
</evidence>
<comment type="catalytic activity">
    <reaction evidence="20">
        <text>(6R)-5,10-methylenetetrahydrofolyl-(gamma-L-Glu)(n) + L-glutamate + ATP = (6R)-5,10-methylenetetrahydrofolyl-(gamma-L-Glu)(n+1) + ADP + phosphate + H(+)</text>
        <dbReference type="Rhea" id="RHEA:51912"/>
        <dbReference type="Rhea" id="RHEA-COMP:13257"/>
        <dbReference type="Rhea" id="RHEA-COMP:13258"/>
        <dbReference type="ChEBI" id="CHEBI:15378"/>
        <dbReference type="ChEBI" id="CHEBI:29985"/>
        <dbReference type="ChEBI" id="CHEBI:30616"/>
        <dbReference type="ChEBI" id="CHEBI:43474"/>
        <dbReference type="ChEBI" id="CHEBI:136572"/>
        <dbReference type="ChEBI" id="CHEBI:456216"/>
        <dbReference type="EC" id="6.3.2.17"/>
    </reaction>
</comment>
<keyword evidence="9 22" id="KW-0436">Ligase</keyword>
<evidence type="ECO:0000256" key="2">
    <source>
        <dbReference type="ARBA" id="ARBA00002714"/>
    </source>
</evidence>
<comment type="catalytic activity">
    <reaction evidence="18">
        <text>(6S)-5,6,7,8-tetrahydrofolyl-(gamma-L-Glu)(n) + L-glutamate + ATP = (6S)-5,6,7,8-tetrahydrofolyl-(gamma-L-Glu)(n+1) + ADP + phosphate + H(+)</text>
        <dbReference type="Rhea" id="RHEA:10580"/>
        <dbReference type="Rhea" id="RHEA-COMP:14738"/>
        <dbReference type="Rhea" id="RHEA-COMP:14740"/>
        <dbReference type="ChEBI" id="CHEBI:15378"/>
        <dbReference type="ChEBI" id="CHEBI:29985"/>
        <dbReference type="ChEBI" id="CHEBI:30616"/>
        <dbReference type="ChEBI" id="CHEBI:43474"/>
        <dbReference type="ChEBI" id="CHEBI:141005"/>
        <dbReference type="ChEBI" id="CHEBI:456216"/>
        <dbReference type="EC" id="6.3.2.17"/>
    </reaction>
</comment>
<evidence type="ECO:0000313" key="26">
    <source>
        <dbReference type="Proteomes" id="UP000238034"/>
    </source>
</evidence>
<comment type="pathway">
    <text evidence="3">Cofactor biosynthesis; tetrahydrofolate biosynthesis; 7,8-dihydrofolate from 2-amino-4-hydroxy-6-hydroxymethyl-7,8-dihydropteridine diphosphate and 4-aminobenzoate: step 2/2.</text>
</comment>
<keyword evidence="10" id="KW-0479">Metal-binding</keyword>
<evidence type="ECO:0000259" key="23">
    <source>
        <dbReference type="Pfam" id="PF02875"/>
    </source>
</evidence>
<dbReference type="Gene3D" id="3.90.190.20">
    <property type="entry name" value="Mur ligase, C-terminal domain"/>
    <property type="match status" value="1"/>
</dbReference>
<organism evidence="25 26">
    <name type="scientific">Arcticibacter pallidicorallinus</name>
    <dbReference type="NCBI Taxonomy" id="1259464"/>
    <lineage>
        <taxon>Bacteria</taxon>
        <taxon>Pseudomonadati</taxon>
        <taxon>Bacteroidota</taxon>
        <taxon>Sphingobacteriia</taxon>
        <taxon>Sphingobacteriales</taxon>
        <taxon>Sphingobacteriaceae</taxon>
        <taxon>Arcticibacter</taxon>
    </lineage>
</organism>
<protein>
    <recommendedName>
        <fullName evidence="8">Dihydrofolate synthase/folylpolyglutamate synthase</fullName>
        <ecNumber evidence="6">6.3.2.12</ecNumber>
        <ecNumber evidence="7">6.3.2.17</ecNumber>
    </recommendedName>
    <alternativeName>
        <fullName evidence="17">Folylpoly-gamma-glutamate synthetase-dihydrofolate synthetase</fullName>
    </alternativeName>
    <alternativeName>
        <fullName evidence="15">Folylpolyglutamate synthetase</fullName>
    </alternativeName>
    <alternativeName>
        <fullName evidence="16">Tetrahydrofolylpolyglutamate synthase</fullName>
    </alternativeName>
</protein>
<dbReference type="GO" id="GO:0008841">
    <property type="term" value="F:dihydrofolate synthase activity"/>
    <property type="evidence" value="ECO:0007669"/>
    <property type="project" value="UniProtKB-EC"/>
</dbReference>
<comment type="function">
    <text evidence="2">Functions in two distinct reactions of the de novo folate biosynthetic pathway. Catalyzes the addition of a glutamate residue to dihydropteroate (7,8-dihydropteroate or H2Pte) to form dihydrofolate (7,8-dihydrofolate monoglutamate or H2Pte-Glu). Also catalyzes successive additions of L-glutamate to tetrahydrofolate or 10-formyltetrahydrofolate or 5,10-methylenetetrahydrofolate, leading to folylpolyglutamate derivatives.</text>
</comment>
<gene>
    <name evidence="25" type="ORF">B0I27_10664</name>
</gene>
<evidence type="ECO:0000256" key="4">
    <source>
        <dbReference type="ARBA" id="ARBA00005150"/>
    </source>
</evidence>
<evidence type="ECO:0000256" key="5">
    <source>
        <dbReference type="ARBA" id="ARBA00008276"/>
    </source>
</evidence>
<comment type="caution">
    <text evidence="25">The sequence shown here is derived from an EMBL/GenBank/DDBJ whole genome shotgun (WGS) entry which is preliminary data.</text>
</comment>
<feature type="domain" description="Mur ligase central" evidence="24">
    <location>
        <begin position="51"/>
        <end position="275"/>
    </location>
</feature>
<evidence type="ECO:0000256" key="12">
    <source>
        <dbReference type="ARBA" id="ARBA00022840"/>
    </source>
</evidence>
<dbReference type="Proteomes" id="UP000238034">
    <property type="component" value="Unassembled WGS sequence"/>
</dbReference>
<dbReference type="Gene3D" id="3.40.1190.10">
    <property type="entry name" value="Mur-like, catalytic domain"/>
    <property type="match status" value="1"/>
</dbReference>
<evidence type="ECO:0000256" key="3">
    <source>
        <dbReference type="ARBA" id="ARBA00004799"/>
    </source>
</evidence>
<accession>A0A2T0U317</accession>
<dbReference type="NCBIfam" id="TIGR01499">
    <property type="entry name" value="folC"/>
    <property type="match status" value="1"/>
</dbReference>
<comment type="similarity">
    <text evidence="5 22">Belongs to the folylpolyglutamate synthase family.</text>
</comment>
<keyword evidence="13" id="KW-0460">Magnesium</keyword>
<proteinExistence type="inferred from homology"/>
<dbReference type="AlphaFoldDB" id="A0A2T0U317"/>
<dbReference type="Pfam" id="PF02875">
    <property type="entry name" value="Mur_ligase_C"/>
    <property type="match status" value="1"/>
</dbReference>
<evidence type="ECO:0000259" key="24">
    <source>
        <dbReference type="Pfam" id="PF08245"/>
    </source>
</evidence>
<dbReference type="PANTHER" id="PTHR11136:SF0">
    <property type="entry name" value="DIHYDROFOLATE SYNTHETASE-RELATED"/>
    <property type="match status" value="1"/>
</dbReference>
<dbReference type="Pfam" id="PF08245">
    <property type="entry name" value="Mur_ligase_M"/>
    <property type="match status" value="1"/>
</dbReference>
<dbReference type="GO" id="GO:0046656">
    <property type="term" value="P:folic acid biosynthetic process"/>
    <property type="evidence" value="ECO:0007669"/>
    <property type="project" value="UniProtKB-KW"/>
</dbReference>
<comment type="cofactor">
    <cofactor evidence="1">
        <name>Mg(2+)</name>
        <dbReference type="ChEBI" id="CHEBI:18420"/>
    </cofactor>
</comment>
<evidence type="ECO:0000256" key="13">
    <source>
        <dbReference type="ARBA" id="ARBA00022842"/>
    </source>
</evidence>
<dbReference type="FunFam" id="3.40.1190.10:FF:000011">
    <property type="entry name" value="Folylpolyglutamate synthase/dihydrofolate synthase"/>
    <property type="match status" value="1"/>
</dbReference>